<proteinExistence type="predicted"/>
<dbReference type="GO" id="GO:0016746">
    <property type="term" value="F:acyltransferase activity"/>
    <property type="evidence" value="ECO:0007669"/>
    <property type="project" value="UniProtKB-KW"/>
</dbReference>
<keyword evidence="1 4" id="KW-0808">Transferase</keyword>
<dbReference type="CDD" id="cd04301">
    <property type="entry name" value="NAT_SF"/>
    <property type="match status" value="1"/>
</dbReference>
<dbReference type="Pfam" id="PF00583">
    <property type="entry name" value="Acetyltransf_1"/>
    <property type="match status" value="1"/>
</dbReference>
<dbReference type="Proteomes" id="UP001618531">
    <property type="component" value="Unassembled WGS sequence"/>
</dbReference>
<keyword evidence="2 4" id="KW-0012">Acyltransferase</keyword>
<feature type="domain" description="N-acetyltransferase" evidence="3">
    <location>
        <begin position="2"/>
        <end position="167"/>
    </location>
</feature>
<evidence type="ECO:0000313" key="5">
    <source>
        <dbReference type="Proteomes" id="UP001618531"/>
    </source>
</evidence>
<protein>
    <submittedName>
        <fullName evidence="4">GNAT family N-acetyltransferase</fullName>
        <ecNumber evidence="4">2.3.1.-</ecNumber>
    </submittedName>
</protein>
<comment type="caution">
    <text evidence="4">The sequence shown here is derived from an EMBL/GenBank/DDBJ whole genome shotgun (WGS) entry which is preliminary data.</text>
</comment>
<dbReference type="PANTHER" id="PTHR43800:SF1">
    <property type="entry name" value="PEPTIDYL-LYSINE N-ACETYLTRANSFERASE YJAB"/>
    <property type="match status" value="1"/>
</dbReference>
<dbReference type="SUPFAM" id="SSF55729">
    <property type="entry name" value="Acyl-CoA N-acyltransferases (Nat)"/>
    <property type="match status" value="1"/>
</dbReference>
<dbReference type="PROSITE" id="PS51186">
    <property type="entry name" value="GNAT"/>
    <property type="match status" value="1"/>
</dbReference>
<dbReference type="RefSeq" id="WP_402871184.1">
    <property type="nucleotide sequence ID" value="NZ_JBIYSL010000001.1"/>
</dbReference>
<dbReference type="EMBL" id="JBIYSL010000001">
    <property type="protein sequence ID" value="MFK0521285.1"/>
    <property type="molecule type" value="Genomic_DNA"/>
</dbReference>
<sequence length="167" mass="19667">MITYRFVVNEDIPHIQTIAHDTWMFTYGDIYSKEYIHNFLSVAYSTENLSRSVERDLQSSKRKFLISEYNNVIVGFAQTTQVHEEEYELTRIYIRPEYHKLGIGTGFIHRYIQVLAPIKHLSAWVAKDNDIGKGFYEKCGFKETEEKVEIIGGNTKKQLKYELELKM</sequence>
<accession>A0ABW8HNS0</accession>
<name>A0ABW8HNS0_9BACL</name>
<dbReference type="EC" id="2.3.1.-" evidence="4"/>
<organism evidence="4 5">
    <name type="scientific">Paenibacillus illinoisensis</name>
    <dbReference type="NCBI Taxonomy" id="59845"/>
    <lineage>
        <taxon>Bacteria</taxon>
        <taxon>Bacillati</taxon>
        <taxon>Bacillota</taxon>
        <taxon>Bacilli</taxon>
        <taxon>Bacillales</taxon>
        <taxon>Paenibacillaceae</taxon>
        <taxon>Paenibacillus</taxon>
    </lineage>
</organism>
<gene>
    <name evidence="4" type="ORF">ACINKY_03665</name>
</gene>
<dbReference type="PANTHER" id="PTHR43800">
    <property type="entry name" value="PEPTIDYL-LYSINE N-ACETYLTRANSFERASE YJAB"/>
    <property type="match status" value="1"/>
</dbReference>
<keyword evidence="5" id="KW-1185">Reference proteome</keyword>
<evidence type="ECO:0000256" key="1">
    <source>
        <dbReference type="ARBA" id="ARBA00022679"/>
    </source>
</evidence>
<evidence type="ECO:0000313" key="4">
    <source>
        <dbReference type="EMBL" id="MFK0521285.1"/>
    </source>
</evidence>
<evidence type="ECO:0000259" key="3">
    <source>
        <dbReference type="PROSITE" id="PS51186"/>
    </source>
</evidence>
<dbReference type="Gene3D" id="3.40.630.30">
    <property type="match status" value="1"/>
</dbReference>
<dbReference type="InterPro" id="IPR000182">
    <property type="entry name" value="GNAT_dom"/>
</dbReference>
<reference evidence="4 5" key="1">
    <citation type="submission" date="2024-11" db="EMBL/GenBank/DDBJ databases">
        <title>Identification and Characterization of a Novel Fosfomycin Bacillithiol Transferase FosB8 in Paenibacillus illinoisensis.</title>
        <authorList>
            <person name="Lu W."/>
        </authorList>
    </citation>
    <scope>NUCLEOTIDE SEQUENCE [LARGE SCALE GENOMIC DNA]</scope>
    <source>
        <strain evidence="4 5">WP77</strain>
    </source>
</reference>
<dbReference type="InterPro" id="IPR016181">
    <property type="entry name" value="Acyl_CoA_acyltransferase"/>
</dbReference>
<evidence type="ECO:0000256" key="2">
    <source>
        <dbReference type="ARBA" id="ARBA00023315"/>
    </source>
</evidence>